<comment type="caution">
    <text evidence="3">The sequence shown here is derived from an EMBL/GenBank/DDBJ whole genome shotgun (WGS) entry which is preliminary data.</text>
</comment>
<keyword evidence="2" id="KW-0812">Transmembrane</keyword>
<dbReference type="Proteomes" id="UP000479691">
    <property type="component" value="Unassembled WGS sequence"/>
</dbReference>
<dbReference type="EMBL" id="JAABOE010000011">
    <property type="protein sequence ID" value="KAF3188300.1"/>
    <property type="molecule type" value="Genomic_DNA"/>
</dbReference>
<keyword evidence="2" id="KW-0472">Membrane</keyword>
<accession>A0A7C8Q1I8</accession>
<sequence>MTSPPPPLPLPLPLPNSPPRRLSYSSYDGPSDGSLLEDREAVLSLNLKDDYLLPNSLDDIGIDNQRREMLVRDSSNPRGDDEKRINEVIGLYKEKYKTKYRSRYKWKYRELLKHMEAKENRAAGTRDRDLDPFFSSARYGFQEQGERPAGYQTRIRKGFFGFESILFWVIIWATALGMGVLLLSGKLAGVWATILSATKRKLDNILRIVS</sequence>
<evidence type="ECO:0000256" key="2">
    <source>
        <dbReference type="SAM" id="Phobius"/>
    </source>
</evidence>
<gene>
    <name evidence="3" type="ORF">TWF788_000978</name>
</gene>
<dbReference type="AlphaFoldDB" id="A0A7C8Q1I8"/>
<keyword evidence="2" id="KW-1133">Transmembrane helix</keyword>
<feature type="compositionally biased region" description="Low complexity" evidence="1">
    <location>
        <begin position="19"/>
        <end position="33"/>
    </location>
</feature>
<reference evidence="3 4" key="1">
    <citation type="submission" date="2019-06" db="EMBL/GenBank/DDBJ databases">
        <authorList>
            <person name="Palmer J.M."/>
        </authorList>
    </citation>
    <scope>NUCLEOTIDE SEQUENCE [LARGE SCALE GENOMIC DNA]</scope>
    <source>
        <strain evidence="3 4">TWF788</strain>
    </source>
</reference>
<feature type="compositionally biased region" description="Pro residues" evidence="1">
    <location>
        <begin position="1"/>
        <end position="18"/>
    </location>
</feature>
<feature type="transmembrane region" description="Helical" evidence="2">
    <location>
        <begin position="165"/>
        <end position="183"/>
    </location>
</feature>
<feature type="region of interest" description="Disordered" evidence="1">
    <location>
        <begin position="1"/>
        <end position="33"/>
    </location>
</feature>
<evidence type="ECO:0000256" key="1">
    <source>
        <dbReference type="SAM" id="MobiDB-lite"/>
    </source>
</evidence>
<evidence type="ECO:0000313" key="3">
    <source>
        <dbReference type="EMBL" id="KAF3188300.1"/>
    </source>
</evidence>
<proteinExistence type="predicted"/>
<organism evidence="3 4">
    <name type="scientific">Orbilia oligospora</name>
    <name type="common">Nematode-trapping fungus</name>
    <name type="synonym">Arthrobotrys oligospora</name>
    <dbReference type="NCBI Taxonomy" id="2813651"/>
    <lineage>
        <taxon>Eukaryota</taxon>
        <taxon>Fungi</taxon>
        <taxon>Dikarya</taxon>
        <taxon>Ascomycota</taxon>
        <taxon>Pezizomycotina</taxon>
        <taxon>Orbiliomycetes</taxon>
        <taxon>Orbiliales</taxon>
        <taxon>Orbiliaceae</taxon>
        <taxon>Orbilia</taxon>
    </lineage>
</organism>
<name>A0A7C8Q1I8_ORBOL</name>
<protein>
    <submittedName>
        <fullName evidence="3">Uncharacterized protein</fullName>
    </submittedName>
</protein>
<evidence type="ECO:0000313" key="4">
    <source>
        <dbReference type="Proteomes" id="UP000479691"/>
    </source>
</evidence>